<dbReference type="GO" id="GO:0016846">
    <property type="term" value="F:carbon-sulfur lyase activity"/>
    <property type="evidence" value="ECO:0007669"/>
    <property type="project" value="InterPro"/>
</dbReference>
<keyword evidence="3" id="KW-0862">Zinc</keyword>
<sequence>MTIRTGQCLCGQVTFAIEGEPMRVGICHCTDCRKESGSAFTYYGVWHPARTNITGESVEYRGQCFCPQCGARLFSKNGTEVEIKLGILSPAPTGLVPGYELWVKRREPWLRPVDGAEQFDENRPVADAGG</sequence>
<dbReference type="PANTHER" id="PTHR33337">
    <property type="entry name" value="GFA DOMAIN-CONTAINING PROTEIN"/>
    <property type="match status" value="1"/>
</dbReference>
<keyword evidence="7" id="KW-1185">Reference proteome</keyword>
<dbReference type="SUPFAM" id="SSF51316">
    <property type="entry name" value="Mss4-like"/>
    <property type="match status" value="1"/>
</dbReference>
<evidence type="ECO:0000256" key="3">
    <source>
        <dbReference type="ARBA" id="ARBA00022833"/>
    </source>
</evidence>
<accession>I3TUB0</accession>
<dbReference type="AlphaFoldDB" id="I3TUB0"/>
<gene>
    <name evidence="6" type="ordered locus">TMO_b0340</name>
</gene>
<dbReference type="Proteomes" id="UP000005258">
    <property type="component" value="Plasmid pTM2"/>
</dbReference>
<proteinExistence type="inferred from homology"/>
<dbReference type="InterPro" id="IPR011057">
    <property type="entry name" value="Mss4-like_sf"/>
</dbReference>
<organism evidence="6 7">
    <name type="scientific">Tistrella mobilis (strain KA081020-065)</name>
    <dbReference type="NCBI Taxonomy" id="1110502"/>
    <lineage>
        <taxon>Bacteria</taxon>
        <taxon>Pseudomonadati</taxon>
        <taxon>Pseudomonadota</taxon>
        <taxon>Alphaproteobacteria</taxon>
        <taxon>Geminicoccales</taxon>
        <taxon>Geminicoccaceae</taxon>
        <taxon>Tistrella</taxon>
    </lineage>
</organism>
<dbReference type="PATRIC" id="fig|1110502.3.peg.4599"/>
<evidence type="ECO:0000256" key="2">
    <source>
        <dbReference type="ARBA" id="ARBA00022723"/>
    </source>
</evidence>
<evidence type="ECO:0000313" key="7">
    <source>
        <dbReference type="Proteomes" id="UP000005258"/>
    </source>
</evidence>
<keyword evidence="4" id="KW-0456">Lyase</keyword>
<evidence type="ECO:0000259" key="5">
    <source>
        <dbReference type="PROSITE" id="PS51891"/>
    </source>
</evidence>
<dbReference type="RefSeq" id="WP_014753100.1">
    <property type="nucleotide sequence ID" value="NC_017966.1"/>
</dbReference>
<reference evidence="6 7" key="1">
    <citation type="journal article" date="2012" name="J. Am. Chem. Soc.">
        <title>Bacterial biosynthesis and maturation of the didemnin anti-cancer agents.</title>
        <authorList>
            <person name="Xu Y."/>
            <person name="Kersten R.D."/>
            <person name="Nam S.J."/>
            <person name="Lu L."/>
            <person name="Al-Suwailem A.M."/>
            <person name="Zheng H."/>
            <person name="Fenical W."/>
            <person name="Dorrestein P.C."/>
            <person name="Moore B.S."/>
            <person name="Qian P.Y."/>
        </authorList>
    </citation>
    <scope>NUCLEOTIDE SEQUENCE [LARGE SCALE GENOMIC DNA]</scope>
    <source>
        <strain evidence="6 7">KA081020-065</strain>
    </source>
</reference>
<comment type="similarity">
    <text evidence="1">Belongs to the Gfa family.</text>
</comment>
<dbReference type="Pfam" id="PF04828">
    <property type="entry name" value="GFA"/>
    <property type="match status" value="1"/>
</dbReference>
<dbReference type="Gene3D" id="3.90.1590.10">
    <property type="entry name" value="glutathione-dependent formaldehyde- activating enzyme (gfa)"/>
    <property type="match status" value="1"/>
</dbReference>
<protein>
    <submittedName>
        <fullName evidence="6">Glutathione-dependent formaldehyde-activating GFA</fullName>
    </submittedName>
</protein>
<keyword evidence="2" id="KW-0479">Metal-binding</keyword>
<keyword evidence="6" id="KW-0614">Plasmid</keyword>
<dbReference type="KEGG" id="tmo:TMO_b0340"/>
<evidence type="ECO:0000313" key="6">
    <source>
        <dbReference type="EMBL" id="AFK56348.1"/>
    </source>
</evidence>
<dbReference type="PANTHER" id="PTHR33337:SF40">
    <property type="entry name" value="CENP-V_GFA DOMAIN-CONTAINING PROTEIN-RELATED"/>
    <property type="match status" value="1"/>
</dbReference>
<dbReference type="PROSITE" id="PS51891">
    <property type="entry name" value="CENP_V_GFA"/>
    <property type="match status" value="1"/>
</dbReference>
<evidence type="ECO:0000256" key="1">
    <source>
        <dbReference type="ARBA" id="ARBA00005495"/>
    </source>
</evidence>
<dbReference type="HOGENOM" id="CLU_055491_4_3_5"/>
<evidence type="ECO:0000256" key="4">
    <source>
        <dbReference type="ARBA" id="ARBA00023239"/>
    </source>
</evidence>
<dbReference type="InterPro" id="IPR006913">
    <property type="entry name" value="CENP-V/GFA"/>
</dbReference>
<dbReference type="EMBL" id="CP003238">
    <property type="protein sequence ID" value="AFK56348.1"/>
    <property type="molecule type" value="Genomic_DNA"/>
</dbReference>
<dbReference type="GO" id="GO:0046872">
    <property type="term" value="F:metal ion binding"/>
    <property type="evidence" value="ECO:0007669"/>
    <property type="project" value="UniProtKB-KW"/>
</dbReference>
<geneLocation type="plasmid" evidence="6 7">
    <name>pTM2</name>
</geneLocation>
<name>I3TUB0_TISMK</name>
<feature type="domain" description="CENP-V/GFA" evidence="5">
    <location>
        <begin position="4"/>
        <end position="110"/>
    </location>
</feature>